<dbReference type="InterPro" id="IPR021109">
    <property type="entry name" value="Peptidase_aspartic_dom_sf"/>
</dbReference>
<keyword evidence="4" id="KW-0732">Signal</keyword>
<comment type="similarity">
    <text evidence="1">Belongs to the peptidase A1 family.</text>
</comment>
<evidence type="ECO:0000256" key="2">
    <source>
        <dbReference type="PIRSR" id="PIRSR601461-2"/>
    </source>
</evidence>
<reference evidence="6" key="1">
    <citation type="submission" date="2024-06" db="EMBL/GenBank/DDBJ databases">
        <authorList>
            <person name="Liu X."/>
            <person name="Lenzi L."/>
            <person name="Haldenby T S."/>
            <person name="Uol C."/>
        </authorList>
    </citation>
    <scope>NUCLEOTIDE SEQUENCE</scope>
</reference>
<name>A0AAV2TMR4_CALDB</name>
<dbReference type="PANTHER" id="PTHR47966">
    <property type="entry name" value="BETA-SITE APP-CLEAVING ENZYME, ISOFORM A-RELATED"/>
    <property type="match status" value="1"/>
</dbReference>
<dbReference type="PROSITE" id="PS51767">
    <property type="entry name" value="PEPTIDASE_A1"/>
    <property type="match status" value="1"/>
</dbReference>
<dbReference type="Proteomes" id="UP001497525">
    <property type="component" value="Unassembled WGS sequence"/>
</dbReference>
<sequence>MNLWVLFSLILALSSELSAKKRGVRSEEVSSKTVHVLLQQGHDGLYYGVVNIGTPGQMFKIFFDPIAVNMWVPSSKCDSAKYPTCGYHAKYNGTKSNSSHPTSARVNFVSFSASVTGNVTSDVIQLASTNTISQHFVEADEISGALDNNTSFDGIIGLGSSRDKTDRPTVLESLKEQGLINKATYSMYLNGSNGEILFGGENHERYVGEMVFAKLLPGEMWSFKPNNVTFGRLDLCGSGCTALANVGSRHIYGPPKFIEAINEAMKCDPSQGLCEVHCSKLDELPDFRIIIASKEFVLTPKQYIRRVRKGSTEICQSPFAALGIDFWFLGDVFLKTVYTEYDVEEQQIGFAHLRNADQRLYPTLGAIILVGLSSIWLHRTR</sequence>
<dbReference type="Gene3D" id="2.60.40.1960">
    <property type="match status" value="1"/>
</dbReference>
<keyword evidence="3" id="KW-0812">Transmembrane</keyword>
<evidence type="ECO:0000313" key="6">
    <source>
        <dbReference type="EMBL" id="CAL5137717.1"/>
    </source>
</evidence>
<dbReference type="PANTHER" id="PTHR47966:SF51">
    <property type="entry name" value="BETA-SITE APP-CLEAVING ENZYME, ISOFORM A-RELATED"/>
    <property type="match status" value="1"/>
</dbReference>
<evidence type="ECO:0000256" key="3">
    <source>
        <dbReference type="SAM" id="Phobius"/>
    </source>
</evidence>
<comment type="caution">
    <text evidence="6">The sequence shown here is derived from an EMBL/GenBank/DDBJ whole genome shotgun (WGS) entry which is preliminary data.</text>
</comment>
<evidence type="ECO:0000256" key="1">
    <source>
        <dbReference type="ARBA" id="ARBA00007447"/>
    </source>
</evidence>
<evidence type="ECO:0000256" key="4">
    <source>
        <dbReference type="SAM" id="SignalP"/>
    </source>
</evidence>
<gene>
    <name evidence="6" type="ORF">CDAUBV1_LOCUS12048</name>
</gene>
<feature type="disulfide bond" evidence="2">
    <location>
        <begin position="278"/>
        <end position="315"/>
    </location>
</feature>
<evidence type="ECO:0000259" key="5">
    <source>
        <dbReference type="PROSITE" id="PS51767"/>
    </source>
</evidence>
<dbReference type="Pfam" id="PF00026">
    <property type="entry name" value="Asp"/>
    <property type="match status" value="1"/>
</dbReference>
<evidence type="ECO:0000313" key="7">
    <source>
        <dbReference type="Proteomes" id="UP001497525"/>
    </source>
</evidence>
<dbReference type="PRINTS" id="PR00792">
    <property type="entry name" value="PEPSIN"/>
</dbReference>
<dbReference type="SUPFAM" id="SSF50630">
    <property type="entry name" value="Acid proteases"/>
    <property type="match status" value="1"/>
</dbReference>
<dbReference type="GO" id="GO:0004190">
    <property type="term" value="F:aspartic-type endopeptidase activity"/>
    <property type="evidence" value="ECO:0007669"/>
    <property type="project" value="InterPro"/>
</dbReference>
<keyword evidence="2" id="KW-1015">Disulfide bond</keyword>
<dbReference type="GO" id="GO:0006508">
    <property type="term" value="P:proteolysis"/>
    <property type="evidence" value="ECO:0007669"/>
    <property type="project" value="InterPro"/>
</dbReference>
<dbReference type="FunFam" id="2.40.70.10:FF:000008">
    <property type="entry name" value="Cathepsin D"/>
    <property type="match status" value="1"/>
</dbReference>
<dbReference type="AlphaFoldDB" id="A0AAV2TMR4"/>
<keyword evidence="3" id="KW-1133">Transmembrane helix</keyword>
<protein>
    <recommendedName>
        <fullName evidence="5">Peptidase A1 domain-containing protein</fullName>
    </recommendedName>
</protein>
<feature type="domain" description="Peptidase A1" evidence="5">
    <location>
        <begin position="46"/>
        <end position="351"/>
    </location>
</feature>
<dbReference type="EMBL" id="CAXLJL010000434">
    <property type="protein sequence ID" value="CAL5137717.1"/>
    <property type="molecule type" value="Genomic_DNA"/>
</dbReference>
<dbReference type="InterPro" id="IPR033121">
    <property type="entry name" value="PEPTIDASE_A1"/>
</dbReference>
<organism evidence="6 7">
    <name type="scientific">Calicophoron daubneyi</name>
    <name type="common">Rumen fluke</name>
    <name type="synonym">Paramphistomum daubneyi</name>
    <dbReference type="NCBI Taxonomy" id="300641"/>
    <lineage>
        <taxon>Eukaryota</taxon>
        <taxon>Metazoa</taxon>
        <taxon>Spiralia</taxon>
        <taxon>Lophotrochozoa</taxon>
        <taxon>Platyhelminthes</taxon>
        <taxon>Trematoda</taxon>
        <taxon>Digenea</taxon>
        <taxon>Plagiorchiida</taxon>
        <taxon>Pronocephalata</taxon>
        <taxon>Paramphistomoidea</taxon>
        <taxon>Paramphistomidae</taxon>
        <taxon>Calicophoron</taxon>
    </lineage>
</organism>
<feature type="disulfide bond" evidence="2">
    <location>
        <begin position="77"/>
        <end position="85"/>
    </location>
</feature>
<dbReference type="Gene3D" id="2.40.70.10">
    <property type="entry name" value="Acid Proteases"/>
    <property type="match status" value="2"/>
</dbReference>
<dbReference type="InterPro" id="IPR001461">
    <property type="entry name" value="Aspartic_peptidase_A1"/>
</dbReference>
<feature type="chain" id="PRO_5043932077" description="Peptidase A1 domain-containing protein" evidence="4">
    <location>
        <begin position="20"/>
        <end position="381"/>
    </location>
</feature>
<accession>A0AAV2TMR4</accession>
<feature type="transmembrane region" description="Helical" evidence="3">
    <location>
        <begin position="360"/>
        <end position="377"/>
    </location>
</feature>
<proteinExistence type="inferred from homology"/>
<feature type="signal peptide" evidence="4">
    <location>
        <begin position="1"/>
        <end position="19"/>
    </location>
</feature>
<keyword evidence="3" id="KW-0472">Membrane</keyword>